<dbReference type="EMBL" id="ACYG01000011">
    <property type="protein sequence ID" value="EEV18474.1"/>
    <property type="molecule type" value="Genomic_DNA"/>
</dbReference>
<name>C8PFC8_9BACT</name>
<dbReference type="CDD" id="cd07008">
    <property type="entry name" value="cupin_yp_001338853-like"/>
    <property type="match status" value="1"/>
</dbReference>
<dbReference type="Proteomes" id="UP000005709">
    <property type="component" value="Unassembled WGS sequence"/>
</dbReference>
<dbReference type="AlphaFoldDB" id="C8PFC8"/>
<keyword evidence="4" id="KW-1185">Reference proteome</keyword>
<accession>C8PFC8</accession>
<evidence type="ECO:0000313" key="3">
    <source>
        <dbReference type="EMBL" id="EEV18474.1"/>
    </source>
</evidence>
<dbReference type="InterPro" id="IPR013096">
    <property type="entry name" value="Cupin_2"/>
</dbReference>
<dbReference type="Pfam" id="PF07883">
    <property type="entry name" value="Cupin_2"/>
    <property type="match status" value="1"/>
</dbReference>
<reference evidence="3 4" key="1">
    <citation type="submission" date="2009-07" db="EMBL/GenBank/DDBJ databases">
        <authorList>
            <person name="Madupu R."/>
            <person name="Sebastian Y."/>
            <person name="Durkin A.S."/>
            <person name="Torralba M."/>
            <person name="Methe B."/>
            <person name="Sutton G.G."/>
            <person name="Strausberg R.L."/>
            <person name="Nelson K.E."/>
        </authorList>
    </citation>
    <scope>NUCLEOTIDE SEQUENCE [LARGE SCALE GENOMIC DNA]</scope>
    <source>
        <strain evidence="3 4">RM3268</strain>
    </source>
</reference>
<evidence type="ECO:0000313" key="4">
    <source>
        <dbReference type="Proteomes" id="UP000005709"/>
    </source>
</evidence>
<sequence length="175" mass="19823">MRFLAFRCDLQSSKKIAQQNENLEFLFKVALRVWRLKFHFRCTKRMLKFRRNRAGCGELKGEKMQRIFHIKDAICSDERAVKTTFFTTEATCGAVWIVKRGQVVAPHIHPDGDDVWICLSGRGVFYPSKGEEVPICAGDLIISKSGECHGMKNTGDEDFVFASVTAPIPCGYEAI</sequence>
<dbReference type="PANTHER" id="PTHR35848">
    <property type="entry name" value="OXALATE-BINDING PROTEIN"/>
    <property type="match status" value="1"/>
</dbReference>
<comment type="caution">
    <text evidence="3">The sequence shown here is derived from an EMBL/GenBank/DDBJ whole genome shotgun (WGS) entry which is preliminary data.</text>
</comment>
<dbReference type="Gene3D" id="2.60.120.10">
    <property type="entry name" value="Jelly Rolls"/>
    <property type="match status" value="1"/>
</dbReference>
<dbReference type="STRING" id="824.CGRAC_1958"/>
<proteinExistence type="predicted"/>
<evidence type="ECO:0000256" key="1">
    <source>
        <dbReference type="ARBA" id="ARBA00022723"/>
    </source>
</evidence>
<dbReference type="PANTHER" id="PTHR35848:SF6">
    <property type="entry name" value="CUPIN TYPE-2 DOMAIN-CONTAINING PROTEIN"/>
    <property type="match status" value="1"/>
</dbReference>
<gene>
    <name evidence="3" type="ORF">CAMGR0001_2481</name>
</gene>
<organism evidence="3 4">
    <name type="scientific">Campylobacter gracilis RM3268</name>
    <dbReference type="NCBI Taxonomy" id="553220"/>
    <lineage>
        <taxon>Bacteria</taxon>
        <taxon>Pseudomonadati</taxon>
        <taxon>Campylobacterota</taxon>
        <taxon>Epsilonproteobacteria</taxon>
        <taxon>Campylobacterales</taxon>
        <taxon>Campylobacteraceae</taxon>
        <taxon>Campylobacter</taxon>
    </lineage>
</organism>
<dbReference type="eggNOG" id="COG0662">
    <property type="taxonomic scope" value="Bacteria"/>
</dbReference>
<dbReference type="InterPro" id="IPR051610">
    <property type="entry name" value="GPI/OXD"/>
</dbReference>
<keyword evidence="1" id="KW-0479">Metal-binding</keyword>
<dbReference type="InterPro" id="IPR014710">
    <property type="entry name" value="RmlC-like_jellyroll"/>
</dbReference>
<protein>
    <submittedName>
        <fullName evidence="3">Cupin domain protein</fullName>
    </submittedName>
</protein>
<feature type="domain" description="Cupin type-2" evidence="2">
    <location>
        <begin position="95"/>
        <end position="164"/>
    </location>
</feature>
<evidence type="ECO:0000259" key="2">
    <source>
        <dbReference type="Pfam" id="PF07883"/>
    </source>
</evidence>
<dbReference type="InterPro" id="IPR011051">
    <property type="entry name" value="RmlC_Cupin_sf"/>
</dbReference>
<dbReference type="SUPFAM" id="SSF51182">
    <property type="entry name" value="RmlC-like cupins"/>
    <property type="match status" value="1"/>
</dbReference>
<dbReference type="GO" id="GO:0046872">
    <property type="term" value="F:metal ion binding"/>
    <property type="evidence" value="ECO:0007669"/>
    <property type="project" value="UniProtKB-KW"/>
</dbReference>